<keyword evidence="8" id="KW-1185">Reference proteome</keyword>
<comment type="similarity">
    <text evidence="1">Belongs to the LysR transcriptional regulatory family.</text>
</comment>
<feature type="coiled-coil region" evidence="5">
    <location>
        <begin position="25"/>
        <end position="52"/>
    </location>
</feature>
<dbReference type="Pfam" id="PF03466">
    <property type="entry name" value="LysR_substrate"/>
    <property type="match status" value="1"/>
</dbReference>
<keyword evidence="3" id="KW-0238">DNA-binding</keyword>
<dbReference type="AlphaFoldDB" id="A0A132BU44"/>
<keyword evidence="5" id="KW-0175">Coiled coil</keyword>
<reference evidence="7 8" key="1">
    <citation type="submission" date="2015-12" db="EMBL/GenBank/DDBJ databases">
        <title>Genome sequence of the marine Rhodobacteraceae strain O3.65, Candidatus Tritonibacter horizontis.</title>
        <authorList>
            <person name="Poehlein A."/>
            <person name="Giebel H.A."/>
            <person name="Voget S."/>
            <person name="Brinkhoff T."/>
        </authorList>
    </citation>
    <scope>NUCLEOTIDE SEQUENCE [LARGE SCALE GENOMIC DNA]</scope>
    <source>
        <strain evidence="7 8">O3.65</strain>
    </source>
</reference>
<evidence type="ECO:0000259" key="6">
    <source>
        <dbReference type="PROSITE" id="PS50931"/>
    </source>
</evidence>
<organism evidence="7 8">
    <name type="scientific">Tritonibacter horizontis</name>
    <dbReference type="NCBI Taxonomy" id="1768241"/>
    <lineage>
        <taxon>Bacteria</taxon>
        <taxon>Pseudomonadati</taxon>
        <taxon>Pseudomonadota</taxon>
        <taxon>Alphaproteobacteria</taxon>
        <taxon>Rhodobacterales</taxon>
        <taxon>Paracoccaceae</taxon>
        <taxon>Tritonibacter</taxon>
    </lineage>
</organism>
<dbReference type="InterPro" id="IPR000847">
    <property type="entry name" value="LysR_HTH_N"/>
</dbReference>
<dbReference type="RefSeq" id="WP_082705188.1">
    <property type="nucleotide sequence ID" value="NZ_LPUY01000093.1"/>
</dbReference>
<evidence type="ECO:0000256" key="5">
    <source>
        <dbReference type="SAM" id="Coils"/>
    </source>
</evidence>
<dbReference type="GO" id="GO:0003700">
    <property type="term" value="F:DNA-binding transcription factor activity"/>
    <property type="evidence" value="ECO:0007669"/>
    <property type="project" value="InterPro"/>
</dbReference>
<dbReference type="PANTHER" id="PTHR30537">
    <property type="entry name" value="HTH-TYPE TRANSCRIPTIONAL REGULATOR"/>
    <property type="match status" value="1"/>
</dbReference>
<dbReference type="GO" id="GO:0006351">
    <property type="term" value="P:DNA-templated transcription"/>
    <property type="evidence" value="ECO:0007669"/>
    <property type="project" value="TreeGrafter"/>
</dbReference>
<evidence type="ECO:0000313" key="8">
    <source>
        <dbReference type="Proteomes" id="UP000068382"/>
    </source>
</evidence>
<dbReference type="InterPro" id="IPR005119">
    <property type="entry name" value="LysR_subst-bd"/>
</dbReference>
<proteinExistence type="inferred from homology"/>
<feature type="domain" description="HTH lysR-type" evidence="6">
    <location>
        <begin position="1"/>
        <end position="61"/>
    </location>
</feature>
<dbReference type="FunFam" id="1.10.10.10:FF:000001">
    <property type="entry name" value="LysR family transcriptional regulator"/>
    <property type="match status" value="1"/>
</dbReference>
<dbReference type="EMBL" id="LPUY01000093">
    <property type="protein sequence ID" value="KUP91582.1"/>
    <property type="molecule type" value="Genomic_DNA"/>
</dbReference>
<dbReference type="Pfam" id="PF00126">
    <property type="entry name" value="HTH_1"/>
    <property type="match status" value="1"/>
</dbReference>
<dbReference type="Gene3D" id="3.40.190.290">
    <property type="match status" value="1"/>
</dbReference>
<dbReference type="OrthoDB" id="8479870at2"/>
<evidence type="ECO:0000256" key="3">
    <source>
        <dbReference type="ARBA" id="ARBA00023125"/>
    </source>
</evidence>
<dbReference type="InterPro" id="IPR058163">
    <property type="entry name" value="LysR-type_TF_proteobact-type"/>
</dbReference>
<accession>A0A132BU44</accession>
<name>A0A132BU44_9RHOB</name>
<dbReference type="PANTHER" id="PTHR30537:SF5">
    <property type="entry name" value="HTH-TYPE TRANSCRIPTIONAL ACTIVATOR TTDR-RELATED"/>
    <property type="match status" value="1"/>
</dbReference>
<dbReference type="SUPFAM" id="SSF46785">
    <property type="entry name" value="Winged helix' DNA-binding domain"/>
    <property type="match status" value="1"/>
</dbReference>
<dbReference type="GO" id="GO:0043565">
    <property type="term" value="F:sequence-specific DNA binding"/>
    <property type="evidence" value="ECO:0007669"/>
    <property type="project" value="TreeGrafter"/>
</dbReference>
<dbReference type="InterPro" id="IPR036388">
    <property type="entry name" value="WH-like_DNA-bd_sf"/>
</dbReference>
<dbReference type="PATRIC" id="fig|1768241.3.peg.3694"/>
<evidence type="ECO:0000313" key="7">
    <source>
        <dbReference type="EMBL" id="KUP91582.1"/>
    </source>
</evidence>
<dbReference type="InterPro" id="IPR036390">
    <property type="entry name" value="WH_DNA-bd_sf"/>
</dbReference>
<dbReference type="PROSITE" id="PS50931">
    <property type="entry name" value="HTH_LYSR"/>
    <property type="match status" value="1"/>
</dbReference>
<keyword evidence="2" id="KW-0805">Transcription regulation</keyword>
<evidence type="ECO:0000256" key="2">
    <source>
        <dbReference type="ARBA" id="ARBA00023015"/>
    </source>
</evidence>
<dbReference type="Proteomes" id="UP000068382">
    <property type="component" value="Unassembled WGS sequence"/>
</dbReference>
<comment type="caution">
    <text evidence="7">The sequence shown here is derived from an EMBL/GenBank/DDBJ whole genome shotgun (WGS) entry which is preliminary data.</text>
</comment>
<evidence type="ECO:0000256" key="4">
    <source>
        <dbReference type="ARBA" id="ARBA00023163"/>
    </source>
</evidence>
<keyword evidence="4" id="KW-0804">Transcription</keyword>
<protein>
    <submittedName>
        <fullName evidence="7">HTH-type transcriptional regulator DmlR</fullName>
    </submittedName>
</protein>
<gene>
    <name evidence="7" type="primary">dmlR_8</name>
    <name evidence="7" type="ORF">TRIHO_35390</name>
</gene>
<evidence type="ECO:0000256" key="1">
    <source>
        <dbReference type="ARBA" id="ARBA00009437"/>
    </source>
</evidence>
<sequence>MNSRFYAQAEVLVEVVRQGSMTAAAAALRLSKSNVSQKIAEIENDLDAVLLKRNTRAIELTPAGKRVFDLCVKAVDALQLARGEVEHELQSAVPQGVVCLSGSNLYLSEFIMPLLPSLRENLPLVRIDLVGGDHIVDQRAEAVDLRIRVGTVDTDGVKVYPLAPLERVLCLHRDFLRDAKVPTDPSGLSGVPLILRSQENPEWVLRNNGKSTKQSVTNPVLRVNSYELCVSAVRSGLGAAVLAKAIVQKDMDDGSVVELLPSWKIDPIPVSLVVPVSKLRRPEVLAVSRYIVSRFHRGRDF</sequence>
<dbReference type="Gene3D" id="1.10.10.10">
    <property type="entry name" value="Winged helix-like DNA-binding domain superfamily/Winged helix DNA-binding domain"/>
    <property type="match status" value="1"/>
</dbReference>
<dbReference type="SUPFAM" id="SSF53850">
    <property type="entry name" value="Periplasmic binding protein-like II"/>
    <property type="match status" value="1"/>
</dbReference>